<reference evidence="2 3" key="1">
    <citation type="submission" date="2019-10" db="EMBL/GenBank/DDBJ databases">
        <title>Whole genome shotgun sequence of Streptomyces angustmyceticus NBRC 3934.</title>
        <authorList>
            <person name="Hosoyama A."/>
            <person name="Ichikawa N."/>
            <person name="Kimura A."/>
            <person name="Kitahashi Y."/>
            <person name="Komaki H."/>
            <person name="Uohara A."/>
        </authorList>
    </citation>
    <scope>NUCLEOTIDE SEQUENCE [LARGE SCALE GENOMIC DNA]</scope>
    <source>
        <strain evidence="2 3">NBRC 3934</strain>
    </source>
</reference>
<gene>
    <name evidence="2" type="ORF">San01_62300</name>
</gene>
<evidence type="ECO:0000313" key="2">
    <source>
        <dbReference type="EMBL" id="GES33742.1"/>
    </source>
</evidence>
<dbReference type="EMBL" id="BLAG01000021">
    <property type="protein sequence ID" value="GES33742.1"/>
    <property type="molecule type" value="Genomic_DNA"/>
</dbReference>
<dbReference type="GeneID" id="96754969"/>
<comment type="caution">
    <text evidence="2">The sequence shown here is derived from an EMBL/GenBank/DDBJ whole genome shotgun (WGS) entry which is preliminary data.</text>
</comment>
<evidence type="ECO:0000313" key="3">
    <source>
        <dbReference type="Proteomes" id="UP000325598"/>
    </source>
</evidence>
<keyword evidence="3" id="KW-1185">Reference proteome</keyword>
<feature type="domain" description="TniQ" evidence="1">
    <location>
        <begin position="5"/>
        <end position="154"/>
    </location>
</feature>
<organism evidence="2 3">
    <name type="scientific">Streptomyces angustmyceticus</name>
    <dbReference type="NCBI Taxonomy" id="285578"/>
    <lineage>
        <taxon>Bacteria</taxon>
        <taxon>Bacillati</taxon>
        <taxon>Actinomycetota</taxon>
        <taxon>Actinomycetes</taxon>
        <taxon>Kitasatosporales</taxon>
        <taxon>Streptomycetaceae</taxon>
        <taxon>Streptomyces</taxon>
    </lineage>
</organism>
<protein>
    <recommendedName>
        <fullName evidence="1">TniQ domain-containing protein</fullName>
    </recommendedName>
</protein>
<dbReference type="InterPro" id="IPR009492">
    <property type="entry name" value="TniQ"/>
</dbReference>
<evidence type="ECO:0000259" key="1">
    <source>
        <dbReference type="Pfam" id="PF06527"/>
    </source>
</evidence>
<proteinExistence type="predicted"/>
<sequence>MHPLPRSLDPLPDECLPGYLLRLSFRLDLTPAELGRTTGLVSTNGGHLARRLVLDFPGLSLNEFAKATRLSRDEARSLTLSTWRRNYPPIQRWLPPLHGQAPQIDKWILGGLDRYCPQCLAGDDSPIQREYGGSWKKEWHLGIVFACPQHECFLRHHCPQGGQPPDYDRASRLIPFDGFRGLHPTACRYPLPPTARKLRRPPCRAQLDQAPPPALRPGPRLLALQHHLLGLLKTRDVDHEVREYFSDLHLLAALITFSWPHSRRRVDSIFAPIVDIETDTRRTFGGIRVHETSPIDPIACGAILDAAHSLLQIDSLRNVLAEFFDSALTGAPARAGWAQIFTKYEKSCSRRLRTAAAPLIRTYSPSPGWPAPRSTRTAGYRAENIPAHLEPDRYARHFQKLDGPTDHKILRRIAAIQLVQWATQASIPEAARYLGLEAEKALYTEDNTRIWLKSTREVQEFGIALQGLAAELSSGADGLIDYQYRREALRDWCLDPSTWQELTGRLAPLRGKQPALDDRKRQDASVFIWVHVTRGEHLFAPRPIEAEQPLHIQQDWARRRNTAWFQLTRPDPMGHYADLRKTLTDYAHQLVADIELTLTR</sequence>
<dbReference type="AlphaFoldDB" id="A0A5J4LP22"/>
<dbReference type="Proteomes" id="UP000325598">
    <property type="component" value="Unassembled WGS sequence"/>
</dbReference>
<dbReference type="Pfam" id="PF06527">
    <property type="entry name" value="TniQ"/>
    <property type="match status" value="1"/>
</dbReference>
<accession>A0A5J4LP22</accession>
<dbReference type="RefSeq" id="WP_223660236.1">
    <property type="nucleotide sequence ID" value="NZ_BLAG01000021.1"/>
</dbReference>
<name>A0A5J4LP22_9ACTN</name>